<dbReference type="InterPro" id="IPR039005">
    <property type="entry name" value="CSPG_rpt"/>
</dbReference>
<dbReference type="PANTHER" id="PTHR45739">
    <property type="entry name" value="MATRIX PROTEIN, PUTATIVE-RELATED"/>
    <property type="match status" value="1"/>
</dbReference>
<dbReference type="GO" id="GO:0007156">
    <property type="term" value="P:homophilic cell adhesion via plasma membrane adhesion molecules"/>
    <property type="evidence" value="ECO:0007669"/>
    <property type="project" value="InterPro"/>
</dbReference>
<dbReference type="Proteomes" id="UP000319004">
    <property type="component" value="Chromosome"/>
</dbReference>
<dbReference type="InterPro" id="IPR011050">
    <property type="entry name" value="Pectin_lyase_fold/virulence"/>
</dbReference>
<gene>
    <name evidence="8" type="ORF">Enr13x_71090</name>
</gene>
<dbReference type="InterPro" id="IPR025592">
    <property type="entry name" value="DUF4347"/>
</dbReference>
<feature type="domain" description="Cadherin" evidence="7">
    <location>
        <begin position="1896"/>
        <end position="1982"/>
    </location>
</feature>
<feature type="compositionally biased region" description="Acidic residues" evidence="5">
    <location>
        <begin position="3836"/>
        <end position="3876"/>
    </location>
</feature>
<keyword evidence="6" id="KW-0812">Transmembrane</keyword>
<feature type="domain" description="Cadherin" evidence="7">
    <location>
        <begin position="1064"/>
        <end position="1169"/>
    </location>
</feature>
<evidence type="ECO:0000256" key="5">
    <source>
        <dbReference type="SAM" id="MobiDB-lite"/>
    </source>
</evidence>
<dbReference type="SMART" id="SM00560">
    <property type="entry name" value="LamGL"/>
    <property type="match status" value="1"/>
</dbReference>
<evidence type="ECO:0000256" key="6">
    <source>
        <dbReference type="SAM" id="Phobius"/>
    </source>
</evidence>
<dbReference type="InterPro" id="IPR002126">
    <property type="entry name" value="Cadherin-like_dom"/>
</dbReference>
<dbReference type="NCBIfam" id="NF012211">
    <property type="entry name" value="tand_rpt_95"/>
    <property type="match status" value="2"/>
</dbReference>
<dbReference type="KEGG" id="snep:Enr13x_71090"/>
<dbReference type="SUPFAM" id="SSF49313">
    <property type="entry name" value="Cadherin-like"/>
    <property type="match status" value="3"/>
</dbReference>
<keyword evidence="1" id="KW-0732">Signal</keyword>
<dbReference type="SUPFAM" id="SSF51126">
    <property type="entry name" value="Pectin lyase-like"/>
    <property type="match status" value="1"/>
</dbReference>
<dbReference type="PANTHER" id="PTHR45739:SF12">
    <property type="entry name" value="CHONDROITIN SULFATE PROTEOGLYCAN 4-LIKE ISOFORM X2"/>
    <property type="match status" value="1"/>
</dbReference>
<dbReference type="PROSITE" id="PS50268">
    <property type="entry name" value="CADHERIN_2"/>
    <property type="match status" value="3"/>
</dbReference>
<dbReference type="Gene3D" id="2.60.40.3440">
    <property type="match status" value="1"/>
</dbReference>
<keyword evidence="6" id="KW-1133">Transmembrane helix</keyword>
<dbReference type="GO" id="GO:0009653">
    <property type="term" value="P:anatomical structure morphogenesis"/>
    <property type="evidence" value="ECO:0007669"/>
    <property type="project" value="TreeGrafter"/>
</dbReference>
<sequence length="4046" mass="413483">MPAHHPTRVFDFFLLEDRILLSADGPDAGELPVHADVELLDAAMTQMLQSGAPSASDGLFGAHPVDWGDSETDQPDSNALFGSAAPDPSRPLEVVFVDDGVEDAETLLAGLRDGSDDGTQWLVVRLSSDEDGITRITETLGELTGVDAVHLLSHGDGGGLQLGNTRLDLESAEGYAGDIASWAASLDADADLLIYGCDLASTDDGRGLIDSLAALCDCDVAASDDATGSDSLGGDWDFEYNVGIVEAQVAFTQHAQAAWEGVLATYTVTNTNDSGAGSLRQAITDANANAGLDTIDFNITGTGTHLITPTTMLPLITEAVYIDATTDDSFAANGNRPAIILDGASAGGSDEGFRLSATADGSTIRGFVIRDWGGNAIELQAGSENNLIAGNYIGRLSTDGTDAGAGKGNGGDGILVDGSNNTIGGSTAADRNVISGNGDEGIDIDPGVTGTVIQGNYVGTDATGMVAIGNGQSGVGNWGGILVGGDNTTVGGTNAGEGNLISGNNSWGIIVEGNNNTVQGNLIGTTIDGSSLLGNSGHGVSLGDFAGGTGNLIGGTAAGAGNVIAGNGLDGIAATGASQAAILGNTIFGNTGLGIDLDNDGVTANDAGDVDTGANGLQNFPVLTSAQMVDGTDVNIVGSFNAVANSYYRIEFFASVIGDGTGYGEAKRYLGFANVTTDGSGNATINATLTANVLAGEVVSATATKSNISFDAFTETSEFAQNVSVTNTAPVAADDAYSTGVNTTLDVGPTTNNLANRWQFDEGTGQTTVDSGALGNDATLGATAGADTDDPTWTTGYVGSGALTFDGTADYVSTASTVLKTASSFTLSTWFQTTTTTAQQHILWEGYSGGNGYGSAPGTTAESEMGLTIGTYDQANKIVFFMGYEVPVNAADPIFIVSNSDFTDTTQFHHAAVTVTDLGGGVFSASLYVDGVLEGTDTGTQNDRSAWGALQIGKPGANTRLFSGQIDEVRVYDTALSAGEVESLAHSGVLQNDTDPDGNAYRVNTSVVTGPSNGTLSINADGSFSYTPNLNFNGVDSFTYQTNDGSLDSNVATVTITVNDDPVITSPAAVEVNENQTSVVTVTANDPEGGTPTYAITGGADQAFFSIDTNSGVLTFISPPDYENPLDVEGDNVYEVQVTASDAFSGSDVQTISVTVLNVTDTSFDGPSTVIWSQNGQTTPLAADFNGNDFSIEVNTADIGGPWRVIDGAESPDRDEKIVIGVDAAGNLSGQMWDGSSWTAFTFNDFATVSDSTKWGFVIEYESISGDAVLVWNNGTTGTDGLSYRVWNGTAWSATNTISTPIAGEAEQLRFASDTGSDEMVLVVSNATNQDYALVWDGNAWGNAQTLTTTAGTSNTEVVVTYESQSGDAMVVYGDNTANALYRVWDGGTWSAQQSIAPPAGVTGQVTWTNVASDPNSDRIAFAAHTDNSETWLAVWDGNSWGDKLLASTAENDNTFLSVAVAFESQSGDLLAVYSENNSRISYRTWDSGGGWSAETQGVDLKDDVRTLTLTSRPETNQIMLTALDAGGDLNNPLWDGSTWSERNEVENNTGETTVQPFLFLWDQNPPEFVAAANDTAFWFSTDGDVNSKGAAGLNAWTAGEVVALGDPGLVLEPVSGVTSGTATSVFNLDTFGGDTKIDALHYVTADIQVGSSNFNLYEGDVLFSTRDNETLVSTNTLAITANDVIVFRADTVGDYSSGSFYLLLDDPVVADVQGISLVEQNTTVGDTVLQAGDFLLTSGTSGLNMSLLLFETTDVGVGTTSGTLQTLLDGSDTNVNLTKSINGVELYETDAVVGGHTILAGTIVFSVDGDSGVGSNALAVKKHDMVALSVTQTTLVAGAGNGAATAALLMDGSDIGLTSGAEKLTAIAAFPNNQTPTDIAPDNPTVNEFTDTSGGVSVATLATSDVDVGETFTYSIIGGADAANFSIGGVSSDELVLTDGILDYESKSFYSVIVRVTDSASNYYDETLIVNVNDLNDAPTVAANTGTTVLEGSTGTAITTAMLNEGDVDDSGAGLTYTITDVTDNGTLYLAGFGALGLNDTFTQADIDAGDVTYDHDGSDTASDAFSFSLADGGEDGATPATGTFNFTVTAVNDAPVEASIEGSALAYTENDGAVAITSTLALTDSDDTNLESAVIQITANYTNGQDVLSFIDQNGISGVWNAGSGTLTLTGTATVAQYEAALRSITYTNNSDLPSTLTRTVAFTVNDGDVDSNTQTRDISVASINDDPTNAGGLPTDITVTEDVSSNVDLSALNLADLDDNGGNLTVTLSTSTGGDLSASTGGGVTVGGSGTGTLTLTGSLANLNTFLDTPANIQYLHGTPHTFGNDADTIQVVVNDGGNTGSGGGTDQTLGTVNVDITAVNDEQVLATNTGDTVPEGSVGNTVTTAMLETTDVDNTDSQLVYTVDAVPTNGTLFRLGSALNVSDTFTQADIDAGLITYDHDGSQTASDSFDFTVDDGAGTTTSSTFNWTVSNVNDAPVEASIEGSTLAYTENDGAVAITSTLALSDVDDTNLESAVVQITGNYANGQDVLTFVDQNGISGVWNAGSGTMTLTGTATVAQYEAALRSITYTNSSDNPSTLTRTVAFTVNDGDVDSNTQTRDISIAATNDDPTNSGGLPTDITVTEDVSSNVDLSALNLADLDDNGGDLTVTLSTSTGGDLSASTGGGVTVGGSGTGTLTLTGSLANLNTFLDTPANIQYLHGTPHTFGNDADTIQVVVNDGGNTGSGGGTDQTLGTVNVDITAVNDEQVVATNAGDTVGEGSSGNVVTTAMLETTDVDNTDTQLVYTVDVLPTNGTLYRNAVALSVNDTFTQADIDANLISYDHDGSETAGDSFDFTVDDGAGTTTSSTFNWTISPVNDAPVEASIEGTTLAYTENDGAVAITSTLALSDVDDTNLESAVVQITGNYANGQDVLTFVDQNGISGVWNAGAGTLTLTGTATIAQYEAALRSITYTNTSDNPSTATRTVAFTVNDGDVDSNTQTRDISIAATNDDPTGAGLPSDITVTEDVSSNVDLSALNLADLDENGGNLTVTLSTSTGGDLTASTGGGVTVGGSGTGALTLTGTLADLNTFLDTPANVQYLHGTPHTFGNDADTIQVVINDGGNTGSGGGTDQTIGTVNVDITAVNDEQVLATNAGDTVPEGSIGNTVTTAMLETTDVDNTDSQLVYTVDAVPTNGTLYRLGAALNVSDTFTQADIDAGLITYDHDGSQTSSDSFDFTVDDGAGASTSSTFNWTISNVNDAPVEAAIEGSTLAYTENDGAVAITSTLALSDVDDTNLESAVAQITGNYANGQDVLTFVDQNGISGVWNAGSGTLTLTGTATVAQYEAALRSITYTNSSDNPSTATRTVAFTVNDGDVDSNTQTRDILIAATNDDPTGAGLPSDIAVTEDVSSNVDLSALNLSDLDDNGGNLTVTLSTSTGGDLSASTGGGVTVGGSGTGTLTLTGTLADLNTFLDAPANIQYLHGTPHTFGNDADTIQVVVNDGGNTGSGGGTDQTIGTVNVDITGVNDSPNLVSNTGMTVAEGSTGTAINSGMLAGSDPDDTSTGLTYTVTDDVDNGTLTLAGFGTLSLGDSFTQADLDNGDVTYSHDDSETIGDSFGFTLADGGEDGATVVVGTFVITVTPVNDNAISALVDSDPSANTVAEDAAVGSVVGVTAFASDGDATDSVSYSLDDDAGGQFAIDGSSGVVTVAGGLDFESASNANITVRATSTDGSSVTQVISISITDVNEAPTAIGESFTVKIGETLSVSTSGVIFNDTDIDGDALAIVLVTGPTNGTFSFDPGSGFTYTPNVGFFGQDSFFYQVTDGTLSSNVAEVVIEVPLATSATGTSDPVSEDEDVTDETSDPDSLTESESESELETETESSADESETSDSGDGGGSSAVAVPPSSQVGAGEGPLNAPADRGLAERTADELRESEQRLFAAYTTVQNPANLVLSYSPELEQLERLLHQDLQQAIVWTQWDDYQEQEQSPITVMVGAAGAGMSVFSIGYVFWALRGGALMSVFASSLPAWRFIDPIAMLSAYRSSLLKTDEGLESMLGSGK</sequence>
<reference evidence="8 9" key="1">
    <citation type="submission" date="2019-03" db="EMBL/GenBank/DDBJ databases">
        <title>Deep-cultivation of Planctomycetes and their phenomic and genomic characterization uncovers novel biology.</title>
        <authorList>
            <person name="Wiegand S."/>
            <person name="Jogler M."/>
            <person name="Boedeker C."/>
            <person name="Pinto D."/>
            <person name="Vollmers J."/>
            <person name="Rivas-Marin E."/>
            <person name="Kohn T."/>
            <person name="Peeters S.H."/>
            <person name="Heuer A."/>
            <person name="Rast P."/>
            <person name="Oberbeckmann S."/>
            <person name="Bunk B."/>
            <person name="Jeske O."/>
            <person name="Meyerdierks A."/>
            <person name="Storesund J.E."/>
            <person name="Kallscheuer N."/>
            <person name="Luecker S."/>
            <person name="Lage O.M."/>
            <person name="Pohl T."/>
            <person name="Merkel B.J."/>
            <person name="Hornburger P."/>
            <person name="Mueller R.-W."/>
            <person name="Bruemmer F."/>
            <person name="Labrenz M."/>
            <person name="Spormann A.M."/>
            <person name="Op den Camp H."/>
            <person name="Overmann J."/>
            <person name="Amann R."/>
            <person name="Jetten M.S.M."/>
            <person name="Mascher T."/>
            <person name="Medema M.H."/>
            <person name="Devos D.P."/>
            <person name="Kaster A.-K."/>
            <person name="Ovreas L."/>
            <person name="Rohde M."/>
            <person name="Galperin M.Y."/>
            <person name="Jogler C."/>
        </authorList>
    </citation>
    <scope>NUCLEOTIDE SEQUENCE [LARGE SCALE GENOMIC DNA]</scope>
    <source>
        <strain evidence="8 9">Enr13</strain>
    </source>
</reference>
<dbReference type="SMART" id="SM00710">
    <property type="entry name" value="PbH1"/>
    <property type="match status" value="11"/>
</dbReference>
<feature type="domain" description="Cadherin" evidence="7">
    <location>
        <begin position="3637"/>
        <end position="3736"/>
    </location>
</feature>
<dbReference type="SUPFAM" id="SSF49899">
    <property type="entry name" value="Concanavalin A-like lectins/glucanases"/>
    <property type="match status" value="1"/>
</dbReference>
<evidence type="ECO:0000256" key="3">
    <source>
        <dbReference type="ARBA" id="ARBA00023157"/>
    </source>
</evidence>
<evidence type="ECO:0000256" key="4">
    <source>
        <dbReference type="ARBA" id="ARBA00023180"/>
    </source>
</evidence>
<accession>A0A518I254</accession>
<keyword evidence="9" id="KW-1185">Reference proteome</keyword>
<dbReference type="InterPro" id="IPR013320">
    <property type="entry name" value="ConA-like_dom_sf"/>
</dbReference>
<dbReference type="GO" id="GO:0005509">
    <property type="term" value="F:calcium ion binding"/>
    <property type="evidence" value="ECO:0007669"/>
    <property type="project" value="InterPro"/>
</dbReference>
<dbReference type="SUPFAM" id="SSF89372">
    <property type="entry name" value="Fucose-specific lectin"/>
    <property type="match status" value="1"/>
</dbReference>
<keyword evidence="6" id="KW-0472">Membrane</keyword>
<name>A0A518I254_9BACT</name>
<keyword evidence="2" id="KW-0677">Repeat</keyword>
<dbReference type="InterPro" id="IPR051561">
    <property type="entry name" value="FRAS1_ECM"/>
</dbReference>
<dbReference type="GO" id="GO:0016020">
    <property type="term" value="C:membrane"/>
    <property type="evidence" value="ECO:0007669"/>
    <property type="project" value="InterPro"/>
</dbReference>
<evidence type="ECO:0000313" key="8">
    <source>
        <dbReference type="EMBL" id="QDV47200.1"/>
    </source>
</evidence>
<dbReference type="Gene3D" id="2.60.40.60">
    <property type="entry name" value="Cadherins"/>
    <property type="match status" value="3"/>
</dbReference>
<evidence type="ECO:0000313" key="9">
    <source>
        <dbReference type="Proteomes" id="UP000319004"/>
    </source>
</evidence>
<proteinExistence type="predicted"/>
<dbReference type="Pfam" id="PF00028">
    <property type="entry name" value="Cadherin"/>
    <property type="match status" value="2"/>
</dbReference>
<dbReference type="InterPro" id="IPR015919">
    <property type="entry name" value="Cadherin-like_sf"/>
</dbReference>
<organism evidence="8 9">
    <name type="scientific">Stieleria neptunia</name>
    <dbReference type="NCBI Taxonomy" id="2527979"/>
    <lineage>
        <taxon>Bacteria</taxon>
        <taxon>Pseudomonadati</taxon>
        <taxon>Planctomycetota</taxon>
        <taxon>Planctomycetia</taxon>
        <taxon>Pirellulales</taxon>
        <taxon>Pirellulaceae</taxon>
        <taxon>Stieleria</taxon>
    </lineage>
</organism>
<keyword evidence="4" id="KW-0325">Glycoprotein</keyword>
<dbReference type="RefSeq" id="WP_145391308.1">
    <property type="nucleotide sequence ID" value="NZ_CP037423.1"/>
</dbReference>
<dbReference type="InterPro" id="IPR006626">
    <property type="entry name" value="PbH1"/>
</dbReference>
<dbReference type="OrthoDB" id="291802at2"/>
<evidence type="ECO:0000256" key="2">
    <source>
        <dbReference type="ARBA" id="ARBA00022737"/>
    </source>
</evidence>
<dbReference type="InterPro" id="IPR006558">
    <property type="entry name" value="LamG-like"/>
</dbReference>
<evidence type="ECO:0000256" key="1">
    <source>
        <dbReference type="ARBA" id="ARBA00022729"/>
    </source>
</evidence>
<keyword evidence="3" id="KW-1015">Disulfide bond</keyword>
<dbReference type="SMART" id="SM00112">
    <property type="entry name" value="CA"/>
    <property type="match status" value="3"/>
</dbReference>
<feature type="transmembrane region" description="Helical" evidence="6">
    <location>
        <begin position="3976"/>
        <end position="3999"/>
    </location>
</feature>
<dbReference type="CDD" id="cd11304">
    <property type="entry name" value="Cadherin_repeat"/>
    <property type="match status" value="3"/>
</dbReference>
<feature type="region of interest" description="Disordered" evidence="5">
    <location>
        <begin position="3828"/>
        <end position="3906"/>
    </location>
</feature>
<feature type="compositionally biased region" description="Low complexity" evidence="5">
    <location>
        <begin position="3884"/>
        <end position="3895"/>
    </location>
</feature>
<evidence type="ECO:0000259" key="7">
    <source>
        <dbReference type="PROSITE" id="PS50268"/>
    </source>
</evidence>
<dbReference type="PROSITE" id="PS51854">
    <property type="entry name" value="CSPG"/>
    <property type="match status" value="5"/>
</dbReference>
<dbReference type="Pfam" id="PF16184">
    <property type="entry name" value="Cadherin_3"/>
    <property type="match status" value="5"/>
</dbReference>
<dbReference type="EMBL" id="CP037423">
    <property type="protein sequence ID" value="QDV47200.1"/>
    <property type="molecule type" value="Genomic_DNA"/>
</dbReference>
<dbReference type="Pfam" id="PF17963">
    <property type="entry name" value="Big_9"/>
    <property type="match status" value="2"/>
</dbReference>
<dbReference type="Pfam" id="PF14252">
    <property type="entry name" value="DUF4347"/>
    <property type="match status" value="1"/>
</dbReference>
<feature type="region of interest" description="Disordered" evidence="5">
    <location>
        <begin position="51"/>
        <end position="84"/>
    </location>
</feature>
<protein>
    <submittedName>
        <fullName evidence="8">Cadherin domain protein</fullName>
    </submittedName>
</protein>